<evidence type="ECO:0000313" key="3">
    <source>
        <dbReference type="Proteomes" id="UP001596972"/>
    </source>
</evidence>
<feature type="compositionally biased region" description="Gly residues" evidence="1">
    <location>
        <begin position="1"/>
        <end position="12"/>
    </location>
</feature>
<evidence type="ECO:0000313" key="2">
    <source>
        <dbReference type="EMBL" id="MFD0903931.1"/>
    </source>
</evidence>
<dbReference type="Proteomes" id="UP001596972">
    <property type="component" value="Unassembled WGS sequence"/>
</dbReference>
<feature type="region of interest" description="Disordered" evidence="1">
    <location>
        <begin position="1"/>
        <end position="36"/>
    </location>
</feature>
<dbReference type="RefSeq" id="WP_378303255.1">
    <property type="nucleotide sequence ID" value="NZ_JBHTJA010000068.1"/>
</dbReference>
<feature type="region of interest" description="Disordered" evidence="1">
    <location>
        <begin position="46"/>
        <end position="65"/>
    </location>
</feature>
<reference evidence="3" key="1">
    <citation type="journal article" date="2019" name="Int. J. Syst. Evol. Microbiol.">
        <title>The Global Catalogue of Microorganisms (GCM) 10K type strain sequencing project: providing services to taxonomists for standard genome sequencing and annotation.</title>
        <authorList>
            <consortium name="The Broad Institute Genomics Platform"/>
            <consortium name="The Broad Institute Genome Sequencing Center for Infectious Disease"/>
            <person name="Wu L."/>
            <person name="Ma J."/>
        </authorList>
    </citation>
    <scope>NUCLEOTIDE SEQUENCE [LARGE SCALE GENOMIC DNA]</scope>
    <source>
        <strain evidence="3">JCM 31202</strain>
    </source>
</reference>
<organism evidence="2 3">
    <name type="scientific">Actinomadura sediminis</name>
    <dbReference type="NCBI Taxonomy" id="1038904"/>
    <lineage>
        <taxon>Bacteria</taxon>
        <taxon>Bacillati</taxon>
        <taxon>Actinomycetota</taxon>
        <taxon>Actinomycetes</taxon>
        <taxon>Streptosporangiales</taxon>
        <taxon>Thermomonosporaceae</taxon>
        <taxon>Actinomadura</taxon>
    </lineage>
</organism>
<feature type="non-terminal residue" evidence="2">
    <location>
        <position position="65"/>
    </location>
</feature>
<accession>A0ABW3EYX6</accession>
<comment type="caution">
    <text evidence="2">The sequence shown here is derived from an EMBL/GenBank/DDBJ whole genome shotgun (WGS) entry which is preliminary data.</text>
</comment>
<feature type="compositionally biased region" description="Low complexity" evidence="1">
    <location>
        <begin position="56"/>
        <end position="65"/>
    </location>
</feature>
<dbReference type="EMBL" id="JBHTJA010000068">
    <property type="protein sequence ID" value="MFD0903931.1"/>
    <property type="molecule type" value="Genomic_DNA"/>
</dbReference>
<evidence type="ECO:0000256" key="1">
    <source>
        <dbReference type="SAM" id="MobiDB-lite"/>
    </source>
</evidence>
<sequence length="65" mass="6303">MTETGTPGGGADARGRDASGPDANRPDAGPADADLRSIARDLHAALRAADGGRGRALGPGPAAPE</sequence>
<protein>
    <submittedName>
        <fullName evidence="2">Uncharacterized protein</fullName>
    </submittedName>
</protein>
<proteinExistence type="predicted"/>
<gene>
    <name evidence="2" type="ORF">ACFQ11_26325</name>
</gene>
<name>A0ABW3EYX6_9ACTN</name>
<keyword evidence="3" id="KW-1185">Reference proteome</keyword>